<proteinExistence type="predicted"/>
<dbReference type="PROSITE" id="PS50918">
    <property type="entry name" value="WWE"/>
    <property type="match status" value="1"/>
</dbReference>
<evidence type="ECO:0000259" key="1">
    <source>
        <dbReference type="PROSITE" id="PS50918"/>
    </source>
</evidence>
<keyword evidence="3" id="KW-1185">Reference proteome</keyword>
<sequence>MATRSHLPMDYQFSSDLVVLAKHHIEFLRALHEHGITLSRPSLESFRRYRDLWLPLVHANTNTNQDRYLIPPADIAWLWHCHRLAPFKYVSYCKARFNDIVLEANPPFAAHFALNNEVFCLDKEDDEIQDMVSWTLRVWNERYPEDSFHWTEMPPTHNDPHMANIGMKQRFLDDFDLLSSTERQSSFLWQVSAPNFFDTNFLEEGLVNYHKFLFLKKMSPRDMIIVPTFQIDLFWHTHILSSMIGYNKDCQAIIGSPLHHDDGFDDRTEGGPLDTAYNATKDAWMTLYGEDYHVEGGMYRGEPPSLYYSPEFVFESKRMNALYLQSSPNHPFHRFVGVQGASSTTPSAESINAKSIDVIWCWRETPAQMNKHSRPEIVGHPNDCWIAYSSQDKETLEAAYQQYGTKHRVTIGNGKYKVDFSTMKQSNVKTGFEREVKRFVKNSRTFEKASSVEMSSAANISMMPASQPSKSSLTTTAPAAMPVVATPCVQWTNPHGFTPDGEPAFIQHNAKSRQRGVNANPMKTDYIFGNDCCGVGYYHVTTKEAYNILDKRITVRARKIENDIAFAMCCDCSGGKNKTPYVVRKEKELQELLKNQLIIKARAKAEYPMGEVNEPGTVNLMTKRGYRHNDYYADNGIWLFPAAFYDSGGGCGAVGILGGGCGGGACGAGCGGGGCGGGGCGGGCGGGGCGG</sequence>
<dbReference type="OrthoDB" id="64309at2759"/>
<dbReference type="InterPro" id="IPR004170">
    <property type="entry name" value="WWE_dom"/>
</dbReference>
<accession>A0A9K3M1U0</accession>
<name>A0A9K3M1U0_9STRA</name>
<gene>
    <name evidence="2" type="ORF">IV203_018420</name>
</gene>
<organism evidence="2 3">
    <name type="scientific">Nitzschia inconspicua</name>
    <dbReference type="NCBI Taxonomy" id="303405"/>
    <lineage>
        <taxon>Eukaryota</taxon>
        <taxon>Sar</taxon>
        <taxon>Stramenopiles</taxon>
        <taxon>Ochrophyta</taxon>
        <taxon>Bacillariophyta</taxon>
        <taxon>Bacillariophyceae</taxon>
        <taxon>Bacillariophycidae</taxon>
        <taxon>Bacillariales</taxon>
        <taxon>Bacillariaceae</taxon>
        <taxon>Nitzschia</taxon>
    </lineage>
</organism>
<dbReference type="Pfam" id="PF02825">
    <property type="entry name" value="WWE"/>
    <property type="match status" value="1"/>
</dbReference>
<protein>
    <submittedName>
        <fullName evidence="2">Glycine-rich domain containing protein</fullName>
    </submittedName>
</protein>
<reference evidence="2" key="1">
    <citation type="journal article" date="2021" name="Sci. Rep.">
        <title>Diploid genomic architecture of Nitzschia inconspicua, an elite biomass production diatom.</title>
        <authorList>
            <person name="Oliver A."/>
            <person name="Podell S."/>
            <person name="Pinowska A."/>
            <person name="Traller J.C."/>
            <person name="Smith S.R."/>
            <person name="McClure R."/>
            <person name="Beliaev A."/>
            <person name="Bohutskyi P."/>
            <person name="Hill E.A."/>
            <person name="Rabines A."/>
            <person name="Zheng H."/>
            <person name="Allen L.Z."/>
            <person name="Kuo A."/>
            <person name="Grigoriev I.V."/>
            <person name="Allen A.E."/>
            <person name="Hazlebeck D."/>
            <person name="Allen E.E."/>
        </authorList>
    </citation>
    <scope>NUCLEOTIDE SEQUENCE</scope>
    <source>
        <strain evidence="2">Hildebrandi</strain>
    </source>
</reference>
<dbReference type="InterPro" id="IPR009836">
    <property type="entry name" value="GRDP-like"/>
</dbReference>
<comment type="caution">
    <text evidence="2">The sequence shown here is derived from an EMBL/GenBank/DDBJ whole genome shotgun (WGS) entry which is preliminary data.</text>
</comment>
<evidence type="ECO:0000313" key="3">
    <source>
        <dbReference type="Proteomes" id="UP000693970"/>
    </source>
</evidence>
<feature type="domain" description="WWE" evidence="1">
    <location>
        <begin position="346"/>
        <end position="438"/>
    </location>
</feature>
<reference evidence="2" key="2">
    <citation type="submission" date="2021-04" db="EMBL/GenBank/DDBJ databases">
        <authorList>
            <person name="Podell S."/>
        </authorList>
    </citation>
    <scope>NUCLEOTIDE SEQUENCE</scope>
    <source>
        <strain evidence="2">Hildebrandi</strain>
    </source>
</reference>
<evidence type="ECO:0000313" key="2">
    <source>
        <dbReference type="EMBL" id="KAG7372277.1"/>
    </source>
</evidence>
<dbReference type="EMBL" id="JAGRRH010000003">
    <property type="protein sequence ID" value="KAG7372277.1"/>
    <property type="molecule type" value="Genomic_DNA"/>
</dbReference>
<dbReference type="PANTHER" id="PTHR34365">
    <property type="entry name" value="ENOLASE (DUF1399)"/>
    <property type="match status" value="1"/>
</dbReference>
<dbReference type="Proteomes" id="UP000693970">
    <property type="component" value="Unassembled WGS sequence"/>
</dbReference>
<dbReference type="Pfam" id="PF07173">
    <property type="entry name" value="GRDP-like"/>
    <property type="match status" value="1"/>
</dbReference>
<dbReference type="PANTHER" id="PTHR34365:SF7">
    <property type="entry name" value="GLYCINE-RICH DOMAIN-CONTAINING PROTEIN 1"/>
    <property type="match status" value="1"/>
</dbReference>
<dbReference type="AlphaFoldDB" id="A0A9K3M1U0"/>